<evidence type="ECO:0000313" key="14">
    <source>
        <dbReference type="Proteomes" id="UP000571084"/>
    </source>
</evidence>
<organism evidence="13 14">
    <name type="scientific">Glaciimonas immobilis</name>
    <dbReference type="NCBI Taxonomy" id="728004"/>
    <lineage>
        <taxon>Bacteria</taxon>
        <taxon>Pseudomonadati</taxon>
        <taxon>Pseudomonadota</taxon>
        <taxon>Betaproteobacteria</taxon>
        <taxon>Burkholderiales</taxon>
        <taxon>Oxalobacteraceae</taxon>
        <taxon>Glaciimonas</taxon>
    </lineage>
</organism>
<feature type="domain" description="Porin" evidence="12">
    <location>
        <begin position="7"/>
        <end position="374"/>
    </location>
</feature>
<comment type="caution">
    <text evidence="13">The sequence shown here is derived from an EMBL/GenBank/DDBJ whole genome shotgun (WGS) entry which is preliminary data.</text>
</comment>
<dbReference type="Gene3D" id="2.40.160.10">
    <property type="entry name" value="Porin"/>
    <property type="match status" value="1"/>
</dbReference>
<keyword evidence="14" id="KW-1185">Reference proteome</keyword>
<evidence type="ECO:0000256" key="10">
    <source>
        <dbReference type="ARBA" id="ARBA00023237"/>
    </source>
</evidence>
<evidence type="ECO:0000256" key="8">
    <source>
        <dbReference type="ARBA" id="ARBA00023114"/>
    </source>
</evidence>
<keyword evidence="9" id="KW-0472">Membrane</keyword>
<dbReference type="InterPro" id="IPR001702">
    <property type="entry name" value="Porin_Gram-ve"/>
</dbReference>
<dbReference type="EMBL" id="JACHHQ010000014">
    <property type="protein sequence ID" value="MBB5202393.1"/>
    <property type="molecule type" value="Genomic_DNA"/>
</dbReference>
<evidence type="ECO:0000256" key="1">
    <source>
        <dbReference type="ARBA" id="ARBA00004571"/>
    </source>
</evidence>
<evidence type="ECO:0000256" key="11">
    <source>
        <dbReference type="SAM" id="SignalP"/>
    </source>
</evidence>
<gene>
    <name evidence="13" type="ORF">HNR39_004257</name>
</gene>
<dbReference type="PRINTS" id="PR00184">
    <property type="entry name" value="NEISSPPORIN"/>
</dbReference>
<dbReference type="SUPFAM" id="SSF56935">
    <property type="entry name" value="Porins"/>
    <property type="match status" value="1"/>
</dbReference>
<dbReference type="PRINTS" id="PR00182">
    <property type="entry name" value="ECOLNEIPORIN"/>
</dbReference>
<reference evidence="13 14" key="1">
    <citation type="submission" date="2020-08" db="EMBL/GenBank/DDBJ databases">
        <title>Genomic Encyclopedia of Type Strains, Phase IV (KMG-IV): sequencing the most valuable type-strain genomes for metagenomic binning, comparative biology and taxonomic classification.</title>
        <authorList>
            <person name="Goeker M."/>
        </authorList>
    </citation>
    <scope>NUCLEOTIDE SEQUENCE [LARGE SCALE GENOMIC DNA]</scope>
    <source>
        <strain evidence="13 14">DSM 23240</strain>
    </source>
</reference>
<evidence type="ECO:0000313" key="13">
    <source>
        <dbReference type="EMBL" id="MBB5202393.1"/>
    </source>
</evidence>
<feature type="signal peptide" evidence="11">
    <location>
        <begin position="1"/>
        <end position="20"/>
    </location>
</feature>
<keyword evidence="10" id="KW-0998">Cell outer membrane</keyword>
<dbReference type="PANTHER" id="PTHR34501">
    <property type="entry name" value="PROTEIN YDDL-RELATED"/>
    <property type="match status" value="1"/>
</dbReference>
<evidence type="ECO:0000256" key="9">
    <source>
        <dbReference type="ARBA" id="ARBA00023136"/>
    </source>
</evidence>
<evidence type="ECO:0000256" key="3">
    <source>
        <dbReference type="ARBA" id="ARBA00022448"/>
    </source>
</evidence>
<dbReference type="AlphaFoldDB" id="A0A840RXU3"/>
<protein>
    <submittedName>
        <fullName evidence="13">Putative porin</fullName>
    </submittedName>
</protein>
<proteinExistence type="predicted"/>
<dbReference type="InterPro" id="IPR002299">
    <property type="entry name" value="Porin_Neis"/>
</dbReference>
<dbReference type="CDD" id="cd00342">
    <property type="entry name" value="gram_neg_porins"/>
    <property type="match status" value="1"/>
</dbReference>
<evidence type="ECO:0000256" key="7">
    <source>
        <dbReference type="ARBA" id="ARBA00023065"/>
    </source>
</evidence>
<name>A0A840RXU3_9BURK</name>
<dbReference type="RefSeq" id="WP_168056034.1">
    <property type="nucleotide sequence ID" value="NZ_JAAOZT010000008.1"/>
</dbReference>
<comment type="subcellular location">
    <subcellularLocation>
        <location evidence="1">Cell outer membrane</location>
        <topology evidence="1">Multi-pass membrane protein</topology>
    </subcellularLocation>
</comment>
<dbReference type="GO" id="GO:0009279">
    <property type="term" value="C:cell outer membrane"/>
    <property type="evidence" value="ECO:0007669"/>
    <property type="project" value="UniProtKB-SubCell"/>
</dbReference>
<comment type="subunit">
    <text evidence="2">Homotrimer.</text>
</comment>
<feature type="chain" id="PRO_5032314607" evidence="11">
    <location>
        <begin position="21"/>
        <end position="402"/>
    </location>
</feature>
<accession>A0A840RXU3</accession>
<keyword evidence="3" id="KW-0813">Transport</keyword>
<dbReference type="GO" id="GO:0015288">
    <property type="term" value="F:porin activity"/>
    <property type="evidence" value="ECO:0007669"/>
    <property type="project" value="UniProtKB-KW"/>
</dbReference>
<dbReference type="InterPro" id="IPR023614">
    <property type="entry name" value="Porin_dom_sf"/>
</dbReference>
<evidence type="ECO:0000256" key="4">
    <source>
        <dbReference type="ARBA" id="ARBA00022452"/>
    </source>
</evidence>
<dbReference type="Pfam" id="PF13609">
    <property type="entry name" value="Porin_4"/>
    <property type="match status" value="1"/>
</dbReference>
<dbReference type="InterPro" id="IPR050298">
    <property type="entry name" value="Gram-neg_bact_OMP"/>
</dbReference>
<dbReference type="InterPro" id="IPR033900">
    <property type="entry name" value="Gram_neg_porin_domain"/>
</dbReference>
<dbReference type="PANTHER" id="PTHR34501:SF9">
    <property type="entry name" value="MAJOR OUTER MEMBRANE PROTEIN P.IA"/>
    <property type="match status" value="1"/>
</dbReference>
<evidence type="ECO:0000256" key="5">
    <source>
        <dbReference type="ARBA" id="ARBA00022692"/>
    </source>
</evidence>
<keyword evidence="6 11" id="KW-0732">Signal</keyword>
<dbReference type="Proteomes" id="UP000571084">
    <property type="component" value="Unassembled WGS sequence"/>
</dbReference>
<evidence type="ECO:0000259" key="12">
    <source>
        <dbReference type="Pfam" id="PF13609"/>
    </source>
</evidence>
<evidence type="ECO:0000256" key="6">
    <source>
        <dbReference type="ARBA" id="ARBA00022729"/>
    </source>
</evidence>
<sequence length="402" mass="41378">MKKSLIALAVLGAIAGAAQAQSSVTIYGIVDTGVTYTNRVANPTLGKTGNKFAVNSGIIQGSRLGFKGVEDLGGGLKAVFQLETGFKNDTGALEGDKGQTNLFRRKSVVGLSSDAFGTVLVGRQTDILDDVSQWTSVQDFGGVTGNVGHNLDRLEGVRTQNSIRYNTTNLSGFTASAIYGFGETAGSTTSGQSFGLGGQYANGPIGLYAAYYQAKKGVTTAATPTAGATPGSPSDTSLINGTIFTAGNPGSTALKVFSLGASYQAGPARLYGNWSRVTQNLATASGATAANPVPTGTFGIGSINNNRANIFELGTNYSLTAPLHLLASVQYTKLNFVDAGSAKGKLTQVNLGTDYFLSKRTDLYAFASYLHASNAINPGILGDSLGSTGNQAAVTVGVRHKF</sequence>
<evidence type="ECO:0000256" key="2">
    <source>
        <dbReference type="ARBA" id="ARBA00011233"/>
    </source>
</evidence>
<keyword evidence="5" id="KW-0812">Transmembrane</keyword>
<keyword evidence="4" id="KW-1134">Transmembrane beta strand</keyword>
<keyword evidence="7" id="KW-0406">Ion transport</keyword>
<dbReference type="GO" id="GO:0034220">
    <property type="term" value="P:monoatomic ion transmembrane transport"/>
    <property type="evidence" value="ECO:0007669"/>
    <property type="project" value="InterPro"/>
</dbReference>
<dbReference type="GO" id="GO:0046930">
    <property type="term" value="C:pore complex"/>
    <property type="evidence" value="ECO:0007669"/>
    <property type="project" value="UniProtKB-KW"/>
</dbReference>
<keyword evidence="8" id="KW-0626">Porin</keyword>